<dbReference type="PANTHER" id="PTHR37563">
    <property type="entry name" value="PHYTANOYL-COA DIOXYGENASE FAMILY PROTEIN (AFU_ORTHOLOGUE AFUA_2G03330)"/>
    <property type="match status" value="1"/>
</dbReference>
<name>A0A7S1MK30_ALECA</name>
<dbReference type="AlphaFoldDB" id="A0A7S1MK30"/>
<protein>
    <submittedName>
        <fullName evidence="1">Uncharacterized protein</fullName>
    </submittedName>
</protein>
<accession>A0A7S1MK30</accession>
<dbReference type="SUPFAM" id="SSF51197">
    <property type="entry name" value="Clavaminate synthase-like"/>
    <property type="match status" value="1"/>
</dbReference>
<evidence type="ECO:0000313" key="1">
    <source>
        <dbReference type="EMBL" id="CAD9133744.1"/>
    </source>
</evidence>
<dbReference type="EMBL" id="HBGE01038843">
    <property type="protein sequence ID" value="CAD9133744.1"/>
    <property type="molecule type" value="Transcribed_RNA"/>
</dbReference>
<dbReference type="InterPro" id="IPR008775">
    <property type="entry name" value="Phytyl_CoA_dOase-like"/>
</dbReference>
<dbReference type="Pfam" id="PF05721">
    <property type="entry name" value="PhyH"/>
    <property type="match status" value="1"/>
</dbReference>
<dbReference type="PANTHER" id="PTHR37563:SF2">
    <property type="entry name" value="PHYTANOYL-COA DIOXYGENASE FAMILY PROTEIN (AFU_ORTHOLOGUE AFUA_2G03330)"/>
    <property type="match status" value="1"/>
</dbReference>
<gene>
    <name evidence="1" type="ORF">ACAT0790_LOCUS23432</name>
</gene>
<dbReference type="Gene3D" id="2.60.120.620">
    <property type="entry name" value="q2cbj1_9rhob like domain"/>
    <property type="match status" value="1"/>
</dbReference>
<reference evidence="1" key="1">
    <citation type="submission" date="2021-01" db="EMBL/GenBank/DDBJ databases">
        <authorList>
            <person name="Corre E."/>
            <person name="Pelletier E."/>
            <person name="Niang G."/>
            <person name="Scheremetjew M."/>
            <person name="Finn R."/>
            <person name="Kale V."/>
            <person name="Holt S."/>
            <person name="Cochrane G."/>
            <person name="Meng A."/>
            <person name="Brown T."/>
            <person name="Cohen L."/>
        </authorList>
    </citation>
    <scope>NUCLEOTIDE SEQUENCE</scope>
    <source>
        <strain evidence="1">OF101</strain>
    </source>
</reference>
<organism evidence="1">
    <name type="scientific">Alexandrium catenella</name>
    <name type="common">Red tide dinoflagellate</name>
    <name type="synonym">Gonyaulax catenella</name>
    <dbReference type="NCBI Taxonomy" id="2925"/>
    <lineage>
        <taxon>Eukaryota</taxon>
        <taxon>Sar</taxon>
        <taxon>Alveolata</taxon>
        <taxon>Dinophyceae</taxon>
        <taxon>Gonyaulacales</taxon>
        <taxon>Pyrocystaceae</taxon>
        <taxon>Alexandrium</taxon>
    </lineage>
</organism>
<dbReference type="InterPro" id="IPR051961">
    <property type="entry name" value="Fungal_Metabolite_Diox"/>
</dbReference>
<sequence>MPRWLTKLVKEPRVRKAAVVAGKAAAGTVTAGAGLALGLRETKRAVGAWEPLDLWQQASFELGPRPTAAPAAPSAAVARLAAIGGFTVADFQAAARRLRPVELELEEFLEQFPDVASSKAASSSRDRAAAESAMVQRWKERGYFDAKDARTGSFGRRLTSDAQGVDIGSQVPAYLLPEDGAPTVRPPAWAPGCREAAAGALQRWGCVLLRGAVAAEDVAELREALGLGTGMAARRAGEVGRWLLQKDPSVAMGRYTFGRLHCLLRGSPDFEPRAVAAHAAVAPLMHAFFRDAEAQGSRVFLSEAQLIVADPIADAQSWHLDAAAGGPALSVFLPLAAVPQDRGPQELLPGSHALHERGLSVRERCRRCLSALCATHGAVSSAASTPSGSPRDWAAGDALVLDGRLLHRALANDSLGAPIPMLVLRYDLVEAPPPGCSRRWLRFMTHLGGTLDQLFRFYSVV</sequence>
<proteinExistence type="predicted"/>